<dbReference type="OrthoDB" id="9874501at2"/>
<protein>
    <submittedName>
        <fullName evidence="1">Uncharacterized protein</fullName>
    </submittedName>
</protein>
<dbReference type="RefSeq" id="WP_109462244.1">
    <property type="nucleotide sequence ID" value="NZ_QFBC01000028.1"/>
</dbReference>
<dbReference type="AlphaFoldDB" id="A0A2U2DGE8"/>
<organism evidence="1 2">
    <name type="scientific">Metarhizobium album</name>
    <dbReference type="NCBI Taxonomy" id="2182425"/>
    <lineage>
        <taxon>Bacteria</taxon>
        <taxon>Pseudomonadati</taxon>
        <taxon>Pseudomonadota</taxon>
        <taxon>Alphaproteobacteria</taxon>
        <taxon>Hyphomicrobiales</taxon>
        <taxon>Rhizobiaceae</taxon>
        <taxon>Metarhizobium</taxon>
    </lineage>
</organism>
<sequence length="111" mass="12799">MCVVSMVGDHFADKTRGPWAPYFPQPWEVDPAPARPRIPFNLKPDITRDEFDALKRDVQEMKELLKRAKKYDEDNHEPHCEVEEKMELLRAIAKLVGIDLSDVIGPSRELA</sequence>
<gene>
    <name evidence="1" type="ORF">DEM27_31775</name>
</gene>
<name>A0A2U2DGE8_9HYPH</name>
<accession>A0A2U2DGE8</accession>
<reference evidence="1 2" key="1">
    <citation type="submission" date="2018-05" db="EMBL/GenBank/DDBJ databases">
        <title>The draft genome of strain NS-104.</title>
        <authorList>
            <person name="Hang P."/>
            <person name="Jiang J."/>
        </authorList>
    </citation>
    <scope>NUCLEOTIDE SEQUENCE [LARGE SCALE GENOMIC DNA]</scope>
    <source>
        <strain evidence="1 2">NS-104</strain>
    </source>
</reference>
<evidence type="ECO:0000313" key="2">
    <source>
        <dbReference type="Proteomes" id="UP000245252"/>
    </source>
</evidence>
<proteinExistence type="predicted"/>
<dbReference type="Proteomes" id="UP000245252">
    <property type="component" value="Unassembled WGS sequence"/>
</dbReference>
<comment type="caution">
    <text evidence="1">The sequence shown here is derived from an EMBL/GenBank/DDBJ whole genome shotgun (WGS) entry which is preliminary data.</text>
</comment>
<keyword evidence="2" id="KW-1185">Reference proteome</keyword>
<dbReference type="EMBL" id="QFBC01000028">
    <property type="protein sequence ID" value="PWE52321.1"/>
    <property type="molecule type" value="Genomic_DNA"/>
</dbReference>
<evidence type="ECO:0000313" key="1">
    <source>
        <dbReference type="EMBL" id="PWE52321.1"/>
    </source>
</evidence>